<proteinExistence type="predicted"/>
<dbReference type="Proteomes" id="UP001550603">
    <property type="component" value="Unassembled WGS sequence"/>
</dbReference>
<dbReference type="Gene3D" id="2.40.400.10">
    <property type="entry name" value="Acetoacetate decarboxylase-like"/>
    <property type="match status" value="1"/>
</dbReference>
<accession>A0ABV2XW34</accession>
<evidence type="ECO:0000313" key="1">
    <source>
        <dbReference type="EMBL" id="MEU2268090.1"/>
    </source>
</evidence>
<name>A0ABV2XW34_9ACTN</name>
<keyword evidence="2" id="KW-1185">Reference proteome</keyword>
<gene>
    <name evidence="1" type="ORF">ABZ568_17075</name>
</gene>
<comment type="caution">
    <text evidence="1">The sequence shown here is derived from an EMBL/GenBank/DDBJ whole genome shotgun (WGS) entry which is preliminary data.</text>
</comment>
<protein>
    <submittedName>
        <fullName evidence="1">Acetoacetate decarboxylase family protein</fullName>
    </submittedName>
</protein>
<dbReference type="InterPro" id="IPR010451">
    <property type="entry name" value="Acetoacetate_decarboxylase"/>
</dbReference>
<dbReference type="InterPro" id="IPR023375">
    <property type="entry name" value="ADC_dom_sf"/>
</dbReference>
<dbReference type="Pfam" id="PF06314">
    <property type="entry name" value="ADC"/>
    <property type="match status" value="1"/>
</dbReference>
<organism evidence="1 2">
    <name type="scientific">Streptomyces olindensis</name>
    <dbReference type="NCBI Taxonomy" id="358823"/>
    <lineage>
        <taxon>Bacteria</taxon>
        <taxon>Bacillati</taxon>
        <taxon>Actinomycetota</taxon>
        <taxon>Actinomycetes</taxon>
        <taxon>Kitasatosporales</taxon>
        <taxon>Streptomycetaceae</taxon>
        <taxon>Streptomyces</taxon>
    </lineage>
</organism>
<reference evidence="1 2" key="1">
    <citation type="submission" date="2024-06" db="EMBL/GenBank/DDBJ databases">
        <title>The Natural Products Discovery Center: Release of the First 8490 Sequenced Strains for Exploring Actinobacteria Biosynthetic Diversity.</title>
        <authorList>
            <person name="Kalkreuter E."/>
            <person name="Kautsar S.A."/>
            <person name="Yang D."/>
            <person name="Bader C.D."/>
            <person name="Teijaro C.N."/>
            <person name="Fluegel L."/>
            <person name="Davis C.M."/>
            <person name="Simpson J.R."/>
            <person name="Lauterbach L."/>
            <person name="Steele A.D."/>
            <person name="Gui C."/>
            <person name="Meng S."/>
            <person name="Li G."/>
            <person name="Viehrig K."/>
            <person name="Ye F."/>
            <person name="Su P."/>
            <person name="Kiefer A.F."/>
            <person name="Nichols A."/>
            <person name="Cepeda A.J."/>
            <person name="Yan W."/>
            <person name="Fan B."/>
            <person name="Jiang Y."/>
            <person name="Adhikari A."/>
            <person name="Zheng C.-J."/>
            <person name="Schuster L."/>
            <person name="Cowan T.M."/>
            <person name="Smanski M.J."/>
            <person name="Chevrette M.G."/>
            <person name="De Carvalho L.P.S."/>
            <person name="Shen B."/>
        </authorList>
    </citation>
    <scope>NUCLEOTIDE SEQUENCE [LARGE SCALE GENOMIC DNA]</scope>
    <source>
        <strain evidence="1 2">NPDC019583</strain>
    </source>
</reference>
<evidence type="ECO:0000313" key="2">
    <source>
        <dbReference type="Proteomes" id="UP001550603"/>
    </source>
</evidence>
<dbReference type="SUPFAM" id="SSF160104">
    <property type="entry name" value="Acetoacetate decarboxylase-like"/>
    <property type="match status" value="1"/>
</dbReference>
<dbReference type="RefSeq" id="WP_359789535.1">
    <property type="nucleotide sequence ID" value="NZ_JBEYBN010000021.1"/>
</dbReference>
<dbReference type="EMBL" id="JBEYBN010000021">
    <property type="protein sequence ID" value="MEU2268090.1"/>
    <property type="molecule type" value="Genomic_DNA"/>
</dbReference>
<sequence>MNQTPFPPEPWHLRGTMQVALWRVPLTDLPEWPLPPGARPLAVGRHGCVVTFWVDYLPGGTLAYRELLVAQAVRYRRAVAATAVAAWVDSERSRAGGRTLWGIPKELAVLDFPDPEPSTGVHGPFHLYDDPGSGRPAVTGRHRTRLRVPGRWFLPARLIQPGPGDTPREVPLRLTAPFGIGTASLTAAPTSPLSFLDGRRPLLAGTADEFRFTVGRRRDK</sequence>